<accession>A0AAW0BY08</accession>
<comment type="caution">
    <text evidence="1">The sequence shown here is derived from an EMBL/GenBank/DDBJ whole genome shotgun (WGS) entry which is preliminary data.</text>
</comment>
<dbReference type="AlphaFoldDB" id="A0AAW0BY08"/>
<name>A0AAW0BY08_9AGAR</name>
<organism evidence="1 2">
    <name type="scientific">Paramarasmius palmivorus</name>
    <dbReference type="NCBI Taxonomy" id="297713"/>
    <lineage>
        <taxon>Eukaryota</taxon>
        <taxon>Fungi</taxon>
        <taxon>Dikarya</taxon>
        <taxon>Basidiomycota</taxon>
        <taxon>Agaricomycotina</taxon>
        <taxon>Agaricomycetes</taxon>
        <taxon>Agaricomycetidae</taxon>
        <taxon>Agaricales</taxon>
        <taxon>Marasmiineae</taxon>
        <taxon>Marasmiaceae</taxon>
        <taxon>Paramarasmius</taxon>
    </lineage>
</organism>
<proteinExistence type="predicted"/>
<sequence>MSLSGTGWLELENSGIEGSQASHLYGQVVDVGTLWQVLFPGIWISKHDNFLTTPVPFILQRIQKEASTNIHYLTPLLRDICMGSHPEVEVAMATAPSLLNHAPPAKMEGFKAFGSWKDLIDSFPSYSFETHAHALAHSSPTSHAALDNFLRADYRQVNYPYKSVGHFFIIFGLASVTSVFDELQQEAQTDLLQKIGTFAYQHSLPLPSEIQHPIPRHVSESNRQYHSTKSLTSPSTQSASLSLAPSLLSLSPSPFYQPLLLGGDFCDQSKFVSEQALFDDGTIVHDSEVALSHYLGVDLSAQKIGWGSWLIRTEGTVCDALSVIGGGYDKVEQAKYGNMDEVQRYDSALDILLKAGAELEQDGLPSTQKGLIIGVNYHSYSSILENDLQWPTDKWLAINRLHVWAQGLTESYSWMIDEGFKPIHHLPTDIQETLSLIRYDHLRTIKDFKLFDPYLIPHKPPTNLNP</sequence>
<keyword evidence="2" id="KW-1185">Reference proteome</keyword>
<dbReference type="Proteomes" id="UP001383192">
    <property type="component" value="Unassembled WGS sequence"/>
</dbReference>
<protein>
    <submittedName>
        <fullName evidence="1">Uncharacterized protein</fullName>
    </submittedName>
</protein>
<evidence type="ECO:0000313" key="2">
    <source>
        <dbReference type="Proteomes" id="UP001383192"/>
    </source>
</evidence>
<evidence type="ECO:0000313" key="1">
    <source>
        <dbReference type="EMBL" id="KAK7031047.1"/>
    </source>
</evidence>
<dbReference type="EMBL" id="JAYKXP010000072">
    <property type="protein sequence ID" value="KAK7031047.1"/>
    <property type="molecule type" value="Genomic_DNA"/>
</dbReference>
<gene>
    <name evidence="1" type="ORF">VNI00_013837</name>
</gene>
<reference evidence="1 2" key="1">
    <citation type="submission" date="2024-01" db="EMBL/GenBank/DDBJ databases">
        <title>A draft genome for a cacao thread blight-causing isolate of Paramarasmius palmivorus.</title>
        <authorList>
            <person name="Baruah I.K."/>
            <person name="Bukari Y."/>
            <person name="Amoako-Attah I."/>
            <person name="Meinhardt L.W."/>
            <person name="Bailey B.A."/>
            <person name="Cohen S.P."/>
        </authorList>
    </citation>
    <scope>NUCLEOTIDE SEQUENCE [LARGE SCALE GENOMIC DNA]</scope>
    <source>
        <strain evidence="1 2">GH-12</strain>
    </source>
</reference>